<comment type="subcellular location">
    <subcellularLocation>
        <location evidence="1">Nucleus envelope</location>
    </subcellularLocation>
</comment>
<evidence type="ECO:0000256" key="4">
    <source>
        <dbReference type="SAM" id="MobiDB-lite"/>
    </source>
</evidence>
<dbReference type="PANTHER" id="PTHR11225:SF4">
    <property type="entry name" value="NUCLEAR PORE COMPLEX PROTEIN NUP93"/>
    <property type="match status" value="1"/>
</dbReference>
<dbReference type="GO" id="GO:0005643">
    <property type="term" value="C:nuclear pore"/>
    <property type="evidence" value="ECO:0007669"/>
    <property type="project" value="InterPro"/>
</dbReference>
<dbReference type="OrthoDB" id="1918363at2759"/>
<dbReference type="Pfam" id="PF04097">
    <property type="entry name" value="Nic96"/>
    <property type="match status" value="1"/>
</dbReference>
<feature type="compositionally biased region" description="Polar residues" evidence="4">
    <location>
        <begin position="249"/>
        <end position="260"/>
    </location>
</feature>
<feature type="compositionally biased region" description="Polar residues" evidence="4">
    <location>
        <begin position="52"/>
        <end position="79"/>
    </location>
</feature>
<evidence type="ECO:0000256" key="2">
    <source>
        <dbReference type="ARBA" id="ARBA00010186"/>
    </source>
</evidence>
<dbReference type="AlphaFoldDB" id="A0A5N6YRM8"/>
<dbReference type="InterPro" id="IPR007231">
    <property type="entry name" value="Nucleoporin_int_Nup93/Nic96"/>
</dbReference>
<evidence type="ECO:0000313" key="5">
    <source>
        <dbReference type="EMBL" id="KAE8348165.1"/>
    </source>
</evidence>
<feature type="compositionally biased region" description="Low complexity" evidence="4">
    <location>
        <begin position="1"/>
        <end position="17"/>
    </location>
</feature>
<dbReference type="Proteomes" id="UP000327118">
    <property type="component" value="Unassembled WGS sequence"/>
</dbReference>
<feature type="compositionally biased region" description="Polar residues" evidence="4">
    <location>
        <begin position="19"/>
        <end position="43"/>
    </location>
</feature>
<name>A0A5N6YRM8_9EURO</name>
<feature type="region of interest" description="Disordered" evidence="4">
    <location>
        <begin position="1"/>
        <end position="79"/>
    </location>
</feature>
<dbReference type="EMBL" id="ML739685">
    <property type="protein sequence ID" value="KAE8348165.1"/>
    <property type="molecule type" value="Genomic_DNA"/>
</dbReference>
<evidence type="ECO:0000256" key="1">
    <source>
        <dbReference type="ARBA" id="ARBA00004259"/>
    </source>
</evidence>
<dbReference type="GO" id="GO:0016973">
    <property type="term" value="P:poly(A)+ mRNA export from nucleus"/>
    <property type="evidence" value="ECO:0007669"/>
    <property type="project" value="TreeGrafter"/>
</dbReference>
<keyword evidence="6" id="KW-1185">Reference proteome</keyword>
<feature type="region of interest" description="Disordered" evidence="4">
    <location>
        <begin position="247"/>
        <end position="274"/>
    </location>
</feature>
<proteinExistence type="inferred from homology"/>
<dbReference type="PANTHER" id="PTHR11225">
    <property type="entry name" value="NUCLEAR PORE COMPLEX PROTEIN NUP93 NUCLEOPORIN NUP93 DEAD EYE PROTEIN"/>
    <property type="match status" value="1"/>
</dbReference>
<gene>
    <name evidence="5" type="ORF">BDV28DRAFT_144193</name>
</gene>
<accession>A0A5N6YRM8</accession>
<comment type="similarity">
    <text evidence="2">Belongs to the nucleoporin interacting component (NIC) family.</text>
</comment>
<dbReference type="GO" id="GO:0017056">
    <property type="term" value="F:structural constituent of nuclear pore"/>
    <property type="evidence" value="ECO:0007669"/>
    <property type="project" value="InterPro"/>
</dbReference>
<reference evidence="6" key="1">
    <citation type="submission" date="2019-04" db="EMBL/GenBank/DDBJ databases">
        <title>Friends and foes A comparative genomics studyof 23 Aspergillus species from section Flavi.</title>
        <authorList>
            <consortium name="DOE Joint Genome Institute"/>
            <person name="Kjaerbolling I."/>
            <person name="Vesth T."/>
            <person name="Frisvad J.C."/>
            <person name="Nybo J.L."/>
            <person name="Theobald S."/>
            <person name="Kildgaard S."/>
            <person name="Isbrandt T."/>
            <person name="Kuo A."/>
            <person name="Sato A."/>
            <person name="Lyhne E.K."/>
            <person name="Kogle M.E."/>
            <person name="Wiebenga A."/>
            <person name="Kun R.S."/>
            <person name="Lubbers R.J."/>
            <person name="Makela M.R."/>
            <person name="Barry K."/>
            <person name="Chovatia M."/>
            <person name="Clum A."/>
            <person name="Daum C."/>
            <person name="Haridas S."/>
            <person name="He G."/>
            <person name="LaButti K."/>
            <person name="Lipzen A."/>
            <person name="Mondo S."/>
            <person name="Riley R."/>
            <person name="Salamov A."/>
            <person name="Simmons B.A."/>
            <person name="Magnuson J.K."/>
            <person name="Henrissat B."/>
            <person name="Mortensen U.H."/>
            <person name="Larsen T.O."/>
            <person name="Devries R.P."/>
            <person name="Grigoriev I.V."/>
            <person name="Machida M."/>
            <person name="Baker S.E."/>
            <person name="Andersen M.R."/>
        </authorList>
    </citation>
    <scope>NUCLEOTIDE SEQUENCE [LARGE SCALE GENOMIC DNA]</scope>
    <source>
        <strain evidence="6">CBS 553.77</strain>
    </source>
</reference>
<keyword evidence="3" id="KW-0539">Nucleus</keyword>
<sequence>MASTSSNSFFGGNNLGSPAKSSNLFSTDNQPNLFGNAPTTQGPAGSIFGAQPQGQHQTFPSSNFGQSQAPGSISQSCRPSNQIAQPAFFNSLLERGKKRPVSAIARNSSNYEELPSLQLGLDDIRRKARELGNGGINDSQQHVLNSKVHYLLAASGVSPGHALRDLKAFDPQASISSPLKEQETFDPDNQRFLRNFQQRGRQAMVAESLTRINRDFDVFLEKKVDLDWEKQRRGIFQHFGLAQKDEATSDGTGSFSSSMRQSKRFGATPNHTAPAISHRSVFGRSGLEKSVIGVPGTGTASRRFFEDPVERGDALGSQSSDLRFLREKMDHYADKVQLLNSARLQARTFPILHEFSEVENHAGGDVPGQLFDAYHALIRIVRESPNAVNTSDPCALKERQFSKDYLHEALNSRRAVNLRKQVVEGSRAFLETLFYKEVESVIAKNPKEAQLGGIPTVINKIRAYIRVRAGRKDLAPDGAELQMVGPDYCWILIFYLLRCGCITEAAEYVSQDPGFRSLDHKFVTYMTTYAHDRRLPRDLQQKINGEYQQRSRNAPDNTVDPYRMACYKIIGRCDLGRRRLEGVNQSVEDWMWLQFSLAREDDRAEEVAGDIFGLEDIQNDITEIGQRVFGKAQEGPGGYGTFFLLQVLGGMFEQAVSYLASYAPVSAVHFAIALTYYGLLRVSDFYTSGEDILSFTVNQYPQINFGYFIIQYTKEFRTGFVEAAIDYFSLLCLNSDLPGSLGKSQASVCHEALREYILETREFAKLLGDVRSDGTRIKGLIEQRISLIKLVDQEEFLRTITVQAAAVADDKGLITDAVLLYHLADDYDHVIDIINRALSDSVAVELGDPTLKLRPLQPRTKLQGDVQASAQEAWKEPESSLSLAAVEDPVALASNIISIYNRNALYYQRIRPVNRDTCGLLLQIMEAKAEVEAGNWTAALDAINALNILPLRARGSVPYIRSAAQAFSSFPTVISRNIGHVVMWSITCIGHERERMSSGTYENEIRQSLADDLLVMAKDLMIFSGMVKYKLPPRVYETLARAGADIGAY</sequence>
<evidence type="ECO:0000256" key="3">
    <source>
        <dbReference type="ARBA" id="ARBA00023242"/>
    </source>
</evidence>
<dbReference type="GO" id="GO:0006606">
    <property type="term" value="P:protein import into nucleus"/>
    <property type="evidence" value="ECO:0007669"/>
    <property type="project" value="TreeGrafter"/>
</dbReference>
<organism evidence="5 6">
    <name type="scientific">Aspergillus coremiiformis</name>
    <dbReference type="NCBI Taxonomy" id="138285"/>
    <lineage>
        <taxon>Eukaryota</taxon>
        <taxon>Fungi</taxon>
        <taxon>Dikarya</taxon>
        <taxon>Ascomycota</taxon>
        <taxon>Pezizomycotina</taxon>
        <taxon>Eurotiomycetes</taxon>
        <taxon>Eurotiomycetidae</taxon>
        <taxon>Eurotiales</taxon>
        <taxon>Aspergillaceae</taxon>
        <taxon>Aspergillus</taxon>
        <taxon>Aspergillus subgen. Circumdati</taxon>
    </lineage>
</organism>
<evidence type="ECO:0000313" key="6">
    <source>
        <dbReference type="Proteomes" id="UP000327118"/>
    </source>
</evidence>
<protein>
    <submittedName>
        <fullName evidence="5">Nup93/Nic96-domain-containing protein</fullName>
    </submittedName>
</protein>